<dbReference type="InterPro" id="IPR050883">
    <property type="entry name" value="PNGase"/>
</dbReference>
<dbReference type="Pfam" id="PF17678">
    <property type="entry name" value="Glyco_hydro_92N"/>
    <property type="match status" value="1"/>
</dbReference>
<evidence type="ECO:0000259" key="4">
    <source>
        <dbReference type="Pfam" id="PF17678"/>
    </source>
</evidence>
<keyword evidence="6" id="KW-1185">Reference proteome</keyword>
<feature type="domain" description="Glycosyl hydrolase family 92" evidence="3">
    <location>
        <begin position="296"/>
        <end position="784"/>
    </location>
</feature>
<feature type="chain" id="PRO_5045657180" evidence="2">
    <location>
        <begin position="27"/>
        <end position="806"/>
    </location>
</feature>
<accession>A0ABX0PZH9</accession>
<evidence type="ECO:0000256" key="1">
    <source>
        <dbReference type="SAM" id="MobiDB-lite"/>
    </source>
</evidence>
<dbReference type="InterPro" id="IPR008928">
    <property type="entry name" value="6-hairpin_glycosidase_sf"/>
</dbReference>
<reference evidence="5 6" key="1">
    <citation type="journal article" date="2011" name="Curr. Microbiol.">
        <title>Luteibacter jiangsuensis sp. nov.: a methamidophos-degrading bacterium isolated from a methamidophos-manufacturing factory.</title>
        <authorList>
            <person name="Wang L."/>
            <person name="Wang G.L."/>
            <person name="Li S.P."/>
            <person name="Jiang J.D."/>
        </authorList>
    </citation>
    <scope>NUCLEOTIDE SEQUENCE [LARGE SCALE GENOMIC DNA]</scope>
    <source>
        <strain evidence="5 6">CGMCC 1.10133</strain>
    </source>
</reference>
<evidence type="ECO:0000259" key="3">
    <source>
        <dbReference type="Pfam" id="PF07971"/>
    </source>
</evidence>
<dbReference type="Proteomes" id="UP001429601">
    <property type="component" value="Unassembled WGS sequence"/>
</dbReference>
<dbReference type="InterPro" id="IPR005887">
    <property type="entry name" value="GH92_a_mannosidase_put"/>
</dbReference>
<sequence>MPEVTLRTIRPLAVVAALLPALAAAASGPAELVNPLIGTTNGGNVFPGAVVPFGMLQFSPEASPLPGKKAPIAAPGGYEYRADAIRGFSLTNVEGWGCAGASGDVPLMPITQDVTTSPSSDFRHAYASKFSHANETAKAGHYRVALDNGVEVDLTAALHSGAARFAFPAGKPANVLVRVSDSEVGSEEAKVAVDTAHARVSGEVTSGNFCGYINEADRRSYYTLYFVAEFDQPFAATGAWHDGTVEKGGTHAQGGTGYGPKGFPEAGKGSGAWVGFAKGTRDVNVRIGISYVSSANAQANLDAEIPKGTRFESVRDKAVAAWNERLSHIDVQGGTPDQRTVFYTALYHALMHPNVFSDVNGEYRGFDGKTHRVAGNQKAQYANFSGWDVYRSQLPLVAWLEPKTAGDIAQSLYNQAQQNGGVWDRWTHNNGGTHVMNGDPAAPSVAGIYAFGARDFDAKGALASLVHAADHPTALDTSHDGCEVECVGQRPGLDAWLKLHYIPVGAPAWGPAADTLETVAAEFGISALAGRLGDKDTAARFLERAQYWRNLFDPKATPEGGYIRNRNADGSWALIKDDEKEAPHAFTPSTEDGFVEGSAAQYVWMVPFNVGGLFDAMGGREKARKRLDAFFYQPDGSFAVTKSGPLHAELDNEPSIGTPWLYNYAGQPWKTQELVRRVLDTIWLNAPNGIPGNDDLGEMSSWYVFAALGVYPAIPGRAELVVGSPLFTHAVVHRPEGDVIIDAPNAGAGKPYVTALKVNGKASSRAWLPESFALKGGTLELDLSDKPNKAWATKEADAPPSFDAKR</sequence>
<dbReference type="Gene3D" id="1.20.1050.60">
    <property type="entry name" value="alpha-1,2-mannosidase"/>
    <property type="match status" value="1"/>
</dbReference>
<dbReference type="NCBIfam" id="TIGR01180">
    <property type="entry name" value="aman2_put"/>
    <property type="match status" value="1"/>
</dbReference>
<name>A0ABX0PZH9_9GAMM</name>
<dbReference type="InterPro" id="IPR014718">
    <property type="entry name" value="GH-type_carb-bd"/>
</dbReference>
<feature type="signal peptide" evidence="2">
    <location>
        <begin position="1"/>
        <end position="26"/>
    </location>
</feature>
<dbReference type="Gene3D" id="3.30.2080.10">
    <property type="entry name" value="GH92 mannosidase domain"/>
    <property type="match status" value="1"/>
</dbReference>
<dbReference type="Gene3D" id="1.20.1610.10">
    <property type="entry name" value="alpha-1,2-mannosidases domains"/>
    <property type="match status" value="1"/>
</dbReference>
<evidence type="ECO:0000313" key="6">
    <source>
        <dbReference type="Proteomes" id="UP001429601"/>
    </source>
</evidence>
<dbReference type="Gene3D" id="2.70.98.10">
    <property type="match status" value="1"/>
</dbReference>
<comment type="caution">
    <text evidence="5">The sequence shown here is derived from an EMBL/GenBank/DDBJ whole genome shotgun (WGS) entry which is preliminary data.</text>
</comment>
<protein>
    <submittedName>
        <fullName evidence="5">Glycoside hydrolase family 92 protein</fullName>
    </submittedName>
</protein>
<dbReference type="EMBL" id="JAAQQR010000001">
    <property type="protein sequence ID" value="NID03761.1"/>
    <property type="molecule type" value="Genomic_DNA"/>
</dbReference>
<dbReference type="InterPro" id="IPR041371">
    <property type="entry name" value="GH92_N"/>
</dbReference>
<organism evidence="5 6">
    <name type="scientific">Luteibacter jiangsuensis</name>
    <dbReference type="NCBI Taxonomy" id="637577"/>
    <lineage>
        <taxon>Bacteria</taxon>
        <taxon>Pseudomonadati</taxon>
        <taxon>Pseudomonadota</taxon>
        <taxon>Gammaproteobacteria</taxon>
        <taxon>Lysobacterales</taxon>
        <taxon>Rhodanobacteraceae</taxon>
        <taxon>Luteibacter</taxon>
    </lineage>
</organism>
<feature type="domain" description="Glycosyl hydrolase family 92 N-terminal" evidence="4">
    <location>
        <begin position="32"/>
        <end position="290"/>
    </location>
</feature>
<proteinExistence type="predicted"/>
<keyword evidence="2" id="KW-0732">Signal</keyword>
<evidence type="ECO:0000256" key="2">
    <source>
        <dbReference type="SAM" id="SignalP"/>
    </source>
</evidence>
<feature type="region of interest" description="Disordered" evidence="1">
    <location>
        <begin position="785"/>
        <end position="806"/>
    </location>
</feature>
<keyword evidence="5" id="KW-0378">Hydrolase</keyword>
<gene>
    <name evidence="5" type="ORF">HBF26_02615</name>
</gene>
<dbReference type="PANTHER" id="PTHR12143">
    <property type="entry name" value="PEPTIDE N-GLYCANASE PNGASE -RELATED"/>
    <property type="match status" value="1"/>
</dbReference>
<dbReference type="InterPro" id="IPR012939">
    <property type="entry name" value="Glyco_hydro_92"/>
</dbReference>
<dbReference type="PANTHER" id="PTHR12143:SF39">
    <property type="entry name" value="SECRETED PROTEIN"/>
    <property type="match status" value="1"/>
</dbReference>
<evidence type="ECO:0000313" key="5">
    <source>
        <dbReference type="EMBL" id="NID03761.1"/>
    </source>
</evidence>
<dbReference type="GO" id="GO:0016787">
    <property type="term" value="F:hydrolase activity"/>
    <property type="evidence" value="ECO:0007669"/>
    <property type="project" value="UniProtKB-KW"/>
</dbReference>
<dbReference type="SUPFAM" id="SSF48208">
    <property type="entry name" value="Six-hairpin glycosidases"/>
    <property type="match status" value="1"/>
</dbReference>
<dbReference type="Pfam" id="PF07971">
    <property type="entry name" value="Glyco_hydro_92"/>
    <property type="match status" value="1"/>
</dbReference>